<dbReference type="Proteomes" id="UP001165289">
    <property type="component" value="Unassembled WGS sequence"/>
</dbReference>
<proteinExistence type="predicted"/>
<keyword evidence="2" id="KW-0812">Transmembrane</keyword>
<feature type="transmembrane region" description="Helical" evidence="2">
    <location>
        <begin position="49"/>
        <end position="79"/>
    </location>
</feature>
<keyword evidence="2" id="KW-0472">Membrane</keyword>
<evidence type="ECO:0000256" key="1">
    <source>
        <dbReference type="SAM" id="MobiDB-lite"/>
    </source>
</evidence>
<gene>
    <name evidence="3" type="ORF">LOD99_3474</name>
</gene>
<evidence type="ECO:0000313" key="3">
    <source>
        <dbReference type="EMBL" id="KAI6653579.1"/>
    </source>
</evidence>
<accession>A0AAV7JXD2</accession>
<evidence type="ECO:0000313" key="4">
    <source>
        <dbReference type="Proteomes" id="UP001165289"/>
    </source>
</evidence>
<sequence length="337" mass="38817">MNEMFQQKLFNILFFHHLFFFSTILVHAIENNITFPVQENSAPTLQERNTLIIIIIVVCGCIALLPLIFILKCIFICFLRKKYKPREKQGHENLSNTYDSVRPRDSYTSEFNYNINSGNVPPKPFEQPKGYYPSDNPTINNDHPSLDHSYVGMHPVTIQKLQQTDNEYVETDQYSEIELSNRYEEILPLKKLESVNVTSTDDCDVDSFISDTSSRRVNDVISPSNPHDDYEGMMPIKSVYELDSFTSDTASRRVNEVISPSNPDDDYEGMMPIKVKNEYELDSLTSYVDKPYYDTLGSPLHYDYITIATPPSNKPRKSPSLQPNDSFTYDELSPSHQ</sequence>
<organism evidence="3 4">
    <name type="scientific">Oopsacas minuta</name>
    <dbReference type="NCBI Taxonomy" id="111878"/>
    <lineage>
        <taxon>Eukaryota</taxon>
        <taxon>Metazoa</taxon>
        <taxon>Porifera</taxon>
        <taxon>Hexactinellida</taxon>
        <taxon>Hexasterophora</taxon>
        <taxon>Lyssacinosida</taxon>
        <taxon>Leucopsacidae</taxon>
        <taxon>Oopsacas</taxon>
    </lineage>
</organism>
<reference evidence="3 4" key="1">
    <citation type="journal article" date="2023" name="BMC Biol.">
        <title>The compact genome of the sponge Oopsacas minuta (Hexactinellida) is lacking key metazoan core genes.</title>
        <authorList>
            <person name="Santini S."/>
            <person name="Schenkelaars Q."/>
            <person name="Jourda C."/>
            <person name="Duchesne M."/>
            <person name="Belahbib H."/>
            <person name="Rocher C."/>
            <person name="Selva M."/>
            <person name="Riesgo A."/>
            <person name="Vervoort M."/>
            <person name="Leys S.P."/>
            <person name="Kodjabachian L."/>
            <person name="Le Bivic A."/>
            <person name="Borchiellini C."/>
            <person name="Claverie J.M."/>
            <person name="Renard E."/>
        </authorList>
    </citation>
    <scope>NUCLEOTIDE SEQUENCE [LARGE SCALE GENOMIC DNA]</scope>
    <source>
        <strain evidence="3">SPO-2</strain>
    </source>
</reference>
<protein>
    <submittedName>
        <fullName evidence="3">Uncharacterized protein</fullName>
    </submittedName>
</protein>
<dbReference type="AlphaFoldDB" id="A0AAV7JXD2"/>
<comment type="caution">
    <text evidence="3">The sequence shown here is derived from an EMBL/GenBank/DDBJ whole genome shotgun (WGS) entry which is preliminary data.</text>
</comment>
<feature type="region of interest" description="Disordered" evidence="1">
    <location>
        <begin position="113"/>
        <end position="146"/>
    </location>
</feature>
<feature type="region of interest" description="Disordered" evidence="1">
    <location>
        <begin position="309"/>
        <end position="337"/>
    </location>
</feature>
<evidence type="ECO:0000256" key="2">
    <source>
        <dbReference type="SAM" id="Phobius"/>
    </source>
</evidence>
<name>A0AAV7JXD2_9METZ</name>
<feature type="transmembrane region" description="Helical" evidence="2">
    <location>
        <begin position="12"/>
        <end position="29"/>
    </location>
</feature>
<keyword evidence="2" id="KW-1133">Transmembrane helix</keyword>
<dbReference type="EMBL" id="JAKMXF010000266">
    <property type="protein sequence ID" value="KAI6653579.1"/>
    <property type="molecule type" value="Genomic_DNA"/>
</dbReference>
<keyword evidence="4" id="KW-1185">Reference proteome</keyword>